<proteinExistence type="inferred from homology"/>
<dbReference type="Proteomes" id="UP000238348">
    <property type="component" value="Chromosome"/>
</dbReference>
<evidence type="ECO:0000313" key="5">
    <source>
        <dbReference type="Proteomes" id="UP000238348"/>
    </source>
</evidence>
<protein>
    <submittedName>
        <fullName evidence="4">Isomerase</fullName>
        <ecNumber evidence="4">5.1.-.-</ecNumber>
    </submittedName>
</protein>
<dbReference type="PANTHER" id="PTHR13774:SF17">
    <property type="entry name" value="PHENAZINE BIOSYNTHESIS-LIKE DOMAIN-CONTAINING PROTEIN"/>
    <property type="match status" value="1"/>
</dbReference>
<dbReference type="GO" id="GO:0005737">
    <property type="term" value="C:cytoplasm"/>
    <property type="evidence" value="ECO:0007669"/>
    <property type="project" value="TreeGrafter"/>
</dbReference>
<organism evidence="4 5">
    <name type="scientific">Sorangium cellulosum</name>
    <name type="common">Polyangium cellulosum</name>
    <dbReference type="NCBI Taxonomy" id="56"/>
    <lineage>
        <taxon>Bacteria</taxon>
        <taxon>Pseudomonadati</taxon>
        <taxon>Myxococcota</taxon>
        <taxon>Polyangia</taxon>
        <taxon>Polyangiales</taxon>
        <taxon>Polyangiaceae</taxon>
        <taxon>Sorangium</taxon>
    </lineage>
</organism>
<reference evidence="4 5" key="1">
    <citation type="submission" date="2015-09" db="EMBL/GenBank/DDBJ databases">
        <title>Sorangium comparison.</title>
        <authorList>
            <person name="Zaburannyi N."/>
            <person name="Bunk B."/>
            <person name="Overmann J."/>
            <person name="Mueller R."/>
        </authorList>
    </citation>
    <scope>NUCLEOTIDE SEQUENCE [LARGE SCALE GENOMIC DNA]</scope>
    <source>
        <strain evidence="4 5">So ce26</strain>
    </source>
</reference>
<sequence>MSLRITQVDAFTAKPYRGNPAAVCVLPEARPAAWMQAVAREMNLSETAFLVGRGDGGYDLRWFTPAVEVALCGHATLASAHVLWETGQLAPDVQARFHTQSGPVTATRRDGGWIELDFPAKREERAATPPGLEEALRVRALYVGKSAFDYLVLVSSEDEVRAARPDFGLLATLPVRGVIVTSRSSSRDFDFVSRFFAPAAGVNEDPVTGSAHCCLTPFWAGRLGKAEMTAYQASARGGVVRVRLRGDRVDLGGQAVTILEGELRAEPNIRGEDSPISESRPAR</sequence>
<name>A0A2L0EPL7_SORCE</name>
<dbReference type="PANTHER" id="PTHR13774">
    <property type="entry name" value="PHENAZINE BIOSYNTHESIS PROTEIN"/>
    <property type="match status" value="1"/>
</dbReference>
<comment type="similarity">
    <text evidence="1">Belongs to the PhzF family.</text>
</comment>
<evidence type="ECO:0000256" key="2">
    <source>
        <dbReference type="ARBA" id="ARBA00023235"/>
    </source>
</evidence>
<dbReference type="OrthoDB" id="9788221at2"/>
<dbReference type="GO" id="GO:0016853">
    <property type="term" value="F:isomerase activity"/>
    <property type="evidence" value="ECO:0007669"/>
    <property type="project" value="UniProtKB-KW"/>
</dbReference>
<dbReference type="AlphaFoldDB" id="A0A2L0EPL7"/>
<feature type="active site" evidence="3">
    <location>
        <position position="46"/>
    </location>
</feature>
<evidence type="ECO:0000256" key="3">
    <source>
        <dbReference type="PIRSR" id="PIRSR016184-1"/>
    </source>
</evidence>
<keyword evidence="2 4" id="KW-0413">Isomerase</keyword>
<evidence type="ECO:0000256" key="1">
    <source>
        <dbReference type="ARBA" id="ARBA00008270"/>
    </source>
</evidence>
<dbReference type="Pfam" id="PF02567">
    <property type="entry name" value="PhzC-PhzF"/>
    <property type="match status" value="1"/>
</dbReference>
<dbReference type="EC" id="5.1.-.-" evidence="4"/>
<accession>A0A2L0EPL7</accession>
<dbReference type="InterPro" id="IPR003719">
    <property type="entry name" value="Phenazine_PhzF-like"/>
</dbReference>
<dbReference type="NCBIfam" id="TIGR00654">
    <property type="entry name" value="PhzF_family"/>
    <property type="match status" value="1"/>
</dbReference>
<dbReference type="EMBL" id="CP012673">
    <property type="protein sequence ID" value="AUX41215.1"/>
    <property type="molecule type" value="Genomic_DNA"/>
</dbReference>
<dbReference type="SUPFAM" id="SSF54506">
    <property type="entry name" value="Diaminopimelate epimerase-like"/>
    <property type="match status" value="1"/>
</dbReference>
<gene>
    <name evidence="4" type="ORF">SOCE26_026250</name>
</gene>
<dbReference type="PIRSF" id="PIRSF016184">
    <property type="entry name" value="PhzC_PhzF"/>
    <property type="match status" value="1"/>
</dbReference>
<evidence type="ECO:0000313" key="4">
    <source>
        <dbReference type="EMBL" id="AUX41215.1"/>
    </source>
</evidence>
<dbReference type="Gene3D" id="3.10.310.10">
    <property type="entry name" value="Diaminopimelate Epimerase, Chain A, domain 1"/>
    <property type="match status" value="2"/>
</dbReference>
<dbReference type="RefSeq" id="WP_104979201.1">
    <property type="nucleotide sequence ID" value="NZ_CP012673.1"/>
</dbReference>